<name>A0ABP6WVX3_9PSEU</name>
<organism evidence="1 2">
    <name type="scientific">Amycolatopsis ultiminotia</name>
    <dbReference type="NCBI Taxonomy" id="543629"/>
    <lineage>
        <taxon>Bacteria</taxon>
        <taxon>Bacillati</taxon>
        <taxon>Actinomycetota</taxon>
        <taxon>Actinomycetes</taxon>
        <taxon>Pseudonocardiales</taxon>
        <taxon>Pseudonocardiaceae</taxon>
        <taxon>Amycolatopsis</taxon>
    </lineage>
</organism>
<dbReference type="Proteomes" id="UP001500689">
    <property type="component" value="Unassembled WGS sequence"/>
</dbReference>
<keyword evidence="2" id="KW-1185">Reference proteome</keyword>
<proteinExistence type="predicted"/>
<dbReference type="InterPro" id="IPR036291">
    <property type="entry name" value="NAD(P)-bd_dom_sf"/>
</dbReference>
<reference evidence="2" key="1">
    <citation type="journal article" date="2019" name="Int. J. Syst. Evol. Microbiol.">
        <title>The Global Catalogue of Microorganisms (GCM) 10K type strain sequencing project: providing services to taxonomists for standard genome sequencing and annotation.</title>
        <authorList>
            <consortium name="The Broad Institute Genomics Platform"/>
            <consortium name="The Broad Institute Genome Sequencing Center for Infectious Disease"/>
            <person name="Wu L."/>
            <person name="Ma J."/>
        </authorList>
    </citation>
    <scope>NUCLEOTIDE SEQUENCE [LARGE SCALE GENOMIC DNA]</scope>
    <source>
        <strain evidence="2">JCM 16898</strain>
    </source>
</reference>
<comment type="caution">
    <text evidence="1">The sequence shown here is derived from an EMBL/GenBank/DDBJ whole genome shotgun (WGS) entry which is preliminary data.</text>
</comment>
<accession>A0ABP6WVX3</accession>
<protein>
    <submittedName>
        <fullName evidence="1">Uncharacterized protein</fullName>
    </submittedName>
</protein>
<evidence type="ECO:0000313" key="1">
    <source>
        <dbReference type="EMBL" id="GAA3557523.1"/>
    </source>
</evidence>
<sequence length="43" mass="4358">MHYAASKIAVNTLSIGLAEAVLWLLSPAASYTVGAVLEVGGGR</sequence>
<dbReference type="EMBL" id="BAAAZN010000010">
    <property type="protein sequence ID" value="GAA3557523.1"/>
    <property type="molecule type" value="Genomic_DNA"/>
</dbReference>
<evidence type="ECO:0000313" key="2">
    <source>
        <dbReference type="Proteomes" id="UP001500689"/>
    </source>
</evidence>
<dbReference type="Gene3D" id="3.40.50.720">
    <property type="entry name" value="NAD(P)-binding Rossmann-like Domain"/>
    <property type="match status" value="1"/>
</dbReference>
<dbReference type="SUPFAM" id="SSF51735">
    <property type="entry name" value="NAD(P)-binding Rossmann-fold domains"/>
    <property type="match status" value="1"/>
</dbReference>
<gene>
    <name evidence="1" type="ORF">GCM10022222_46390</name>
</gene>